<feature type="region of interest" description="Disordered" evidence="10">
    <location>
        <begin position="191"/>
        <end position="217"/>
    </location>
</feature>
<dbReference type="FunFam" id="2.30.30.40:FF:000009">
    <property type="entry name" value="Breast cancer anti-estrogen resistance 1"/>
    <property type="match status" value="1"/>
</dbReference>
<keyword evidence="4 9" id="KW-0728">SH3 domain</keyword>
<keyword evidence="7" id="KW-0130">Cell adhesion</keyword>
<dbReference type="Pfam" id="PF14604">
    <property type="entry name" value="SH3_9"/>
    <property type="match status" value="1"/>
</dbReference>
<evidence type="ECO:0000256" key="4">
    <source>
        <dbReference type="ARBA" id="ARBA00022443"/>
    </source>
</evidence>
<protein>
    <submittedName>
        <fullName evidence="13">Breast cancer anti-estrogen resistance protein 1</fullName>
    </submittedName>
</protein>
<feature type="compositionally biased region" description="Low complexity" evidence="10">
    <location>
        <begin position="238"/>
        <end position="255"/>
    </location>
</feature>
<comment type="caution">
    <text evidence="13">The sequence shown here is derived from an EMBL/GenBank/DDBJ whole genome shotgun (WGS) entry which is preliminary data.</text>
</comment>
<dbReference type="CDD" id="cd11844">
    <property type="entry name" value="SH3_CAS"/>
    <property type="match status" value="1"/>
</dbReference>
<dbReference type="Pfam" id="PF12026">
    <property type="entry name" value="CAS_C"/>
    <property type="match status" value="1"/>
</dbReference>
<evidence type="ECO:0000256" key="1">
    <source>
        <dbReference type="ARBA" id="ARBA00004246"/>
    </source>
</evidence>
<dbReference type="GO" id="GO:0005737">
    <property type="term" value="C:cytoplasm"/>
    <property type="evidence" value="ECO:0007669"/>
    <property type="project" value="UniProtKB-SubCell"/>
</dbReference>
<evidence type="ECO:0000256" key="9">
    <source>
        <dbReference type="PROSITE-ProRule" id="PRU00192"/>
    </source>
</evidence>
<dbReference type="InterPro" id="IPR038319">
    <property type="entry name" value="Serine_rich_sf"/>
</dbReference>
<feature type="compositionally biased region" description="Polar residues" evidence="10">
    <location>
        <begin position="142"/>
        <end position="157"/>
    </location>
</feature>
<evidence type="ECO:0000256" key="6">
    <source>
        <dbReference type="ARBA" id="ARBA00022553"/>
    </source>
</evidence>
<accession>A0A6A4VZN8</accession>
<feature type="signal peptide" evidence="11">
    <location>
        <begin position="1"/>
        <end position="18"/>
    </location>
</feature>
<keyword evidence="11" id="KW-0732">Signal</keyword>
<dbReference type="Gene3D" id="1.20.120.230">
    <property type="entry name" value="Alpha-catenin/vinculin-like"/>
    <property type="match status" value="1"/>
</dbReference>
<evidence type="ECO:0000313" key="14">
    <source>
        <dbReference type="Proteomes" id="UP000440578"/>
    </source>
</evidence>
<dbReference type="Pfam" id="PF08824">
    <property type="entry name" value="Serine_rich"/>
    <property type="match status" value="1"/>
</dbReference>
<feature type="compositionally biased region" description="Basic and acidic residues" evidence="10">
    <location>
        <begin position="313"/>
        <end position="327"/>
    </location>
</feature>
<evidence type="ECO:0000256" key="10">
    <source>
        <dbReference type="SAM" id="MobiDB-lite"/>
    </source>
</evidence>
<dbReference type="InterPro" id="IPR001452">
    <property type="entry name" value="SH3_domain"/>
</dbReference>
<reference evidence="13 14" key="1">
    <citation type="submission" date="2019-07" db="EMBL/GenBank/DDBJ databases">
        <title>Draft genome assembly of a fouling barnacle, Amphibalanus amphitrite (Darwin, 1854): The first reference genome for Thecostraca.</title>
        <authorList>
            <person name="Kim W."/>
        </authorList>
    </citation>
    <scope>NUCLEOTIDE SEQUENCE [LARGE SCALE GENOMIC DNA]</scope>
    <source>
        <strain evidence="13">SNU_AA5</strain>
        <tissue evidence="13">Soma without cirri and trophi</tissue>
    </source>
</reference>
<dbReference type="InterPro" id="IPR021901">
    <property type="entry name" value="CAS_C"/>
</dbReference>
<dbReference type="GO" id="GO:0007169">
    <property type="term" value="P:cell surface receptor protein tyrosine kinase signaling pathway"/>
    <property type="evidence" value="ECO:0007669"/>
    <property type="project" value="TreeGrafter"/>
</dbReference>
<dbReference type="PANTHER" id="PTHR10654:SF18">
    <property type="entry name" value="IP17195P"/>
    <property type="match status" value="1"/>
</dbReference>
<organism evidence="13 14">
    <name type="scientific">Amphibalanus amphitrite</name>
    <name type="common">Striped barnacle</name>
    <name type="synonym">Balanus amphitrite</name>
    <dbReference type="NCBI Taxonomy" id="1232801"/>
    <lineage>
        <taxon>Eukaryota</taxon>
        <taxon>Metazoa</taxon>
        <taxon>Ecdysozoa</taxon>
        <taxon>Arthropoda</taxon>
        <taxon>Crustacea</taxon>
        <taxon>Multicrustacea</taxon>
        <taxon>Cirripedia</taxon>
        <taxon>Thoracica</taxon>
        <taxon>Thoracicalcarea</taxon>
        <taxon>Balanomorpha</taxon>
        <taxon>Balanoidea</taxon>
        <taxon>Balanidae</taxon>
        <taxon>Amphibalaninae</taxon>
        <taxon>Amphibalanus</taxon>
    </lineage>
</organism>
<feature type="chain" id="PRO_5025692834" evidence="11">
    <location>
        <begin position="19"/>
        <end position="912"/>
    </location>
</feature>
<dbReference type="InterPro" id="IPR037362">
    <property type="entry name" value="CAS_fam"/>
</dbReference>
<dbReference type="CDD" id="cd11564">
    <property type="entry name" value="FAT-like_CAS_C"/>
    <property type="match status" value="1"/>
</dbReference>
<feature type="domain" description="SH3" evidence="12">
    <location>
        <begin position="55"/>
        <end position="117"/>
    </location>
</feature>
<evidence type="ECO:0000256" key="11">
    <source>
        <dbReference type="SAM" id="SignalP"/>
    </source>
</evidence>
<comment type="subcellular location">
    <subcellularLocation>
        <location evidence="1">Cell junction</location>
        <location evidence="1">Focal adhesion</location>
    </subcellularLocation>
    <subcellularLocation>
        <location evidence="2">Cytoplasm</location>
    </subcellularLocation>
</comment>
<feature type="compositionally biased region" description="Polar residues" evidence="10">
    <location>
        <begin position="487"/>
        <end position="496"/>
    </location>
</feature>
<proteinExistence type="inferred from homology"/>
<keyword evidence="6" id="KW-0597">Phosphoprotein</keyword>
<sequence>MKVDFLLALLVLTPPASSLGGKSEYQESDKSRANAASRSSSLLAAARRRRCLRIGRKWMALAMFDNLADSPDELSFRRGDTLTVVEQNTGGLQGWWLCSFRGRQGIVPGNRLQLLEGVYDPAQAAKVAAQMHGTTGRFRRSWSPNAKNSPMNQSTASLPRPSRAERLMRQYSGDTYDSPPAPVSVVSAAQEDYDTPRAHRVPPPPPPASAKPRLTAGGGAALYSAPASNRCSAVSITSAGSSTRSSSGSSSNRSSLEQAPEATPLRRPPGIPENGRLSDASEGDEYDIPRCIGPAWPTEEQDTYDVPPSRPAPRGDRNQLDDARGGETYDFPPPRTRTESRDVRASSPQESQSRLRLDSGDTYDIPPPPTGRLAELELSDSSAARGETETDSPNDTLDTIDTYDYPRPAHDVYDYPNPSGGQDVFDSPRGGHDVYDSPRGGQDVYDFPRAAQESYSSPRPELDIYDSPRAPSVTPPRRGAAAASFGSRDSLQSSALSHRASTVSEASVGSGSSEVVLRSERSRTGTASRNATYWLRSAGSGGSAALSGFGEPRELPLDTDAGLETVARLDQEVTAALDRLFAAVAPSSRAAAHMEASAVDLKLTVMRLRTALHELIQFAYGAMVATTRGPEQRIGSQFVHVLRPLEETARLIDSAAETQERVGWSAAALRRQNAPSDALSQLVACAQSLRGDVRQVVAFVRGNAALVFRRRASVLAERGASPPSGPRAGLMGDYDYVCLQTSGSLAEEGDEVRSRLPEELRGSFDNLMKESQVPVGDRVDANDHQVIEFYRGQTECHHAFLNNAIDALFQTIQNNQPPKVFVAHSKFVILSAHKLVYIGDTVHRNVVHAGVRRDALAAADALFATLRRTVQSTKTAALQFPSAHAVQEMADAVLDVSRAAEDLKLVMDEAVL</sequence>
<evidence type="ECO:0000313" key="13">
    <source>
        <dbReference type="EMBL" id="KAF0295378.1"/>
    </source>
</evidence>
<keyword evidence="8" id="KW-0965">Cell junction</keyword>
<dbReference type="SUPFAM" id="SSF50044">
    <property type="entry name" value="SH3-domain"/>
    <property type="match status" value="1"/>
</dbReference>
<evidence type="ECO:0000256" key="2">
    <source>
        <dbReference type="ARBA" id="ARBA00004496"/>
    </source>
</evidence>
<feature type="compositionally biased region" description="Low complexity" evidence="10">
    <location>
        <begin position="500"/>
        <end position="516"/>
    </location>
</feature>
<dbReference type="Gene3D" id="1.20.120.830">
    <property type="entry name" value="Serine-rich domain"/>
    <property type="match status" value="1"/>
</dbReference>
<evidence type="ECO:0000256" key="3">
    <source>
        <dbReference type="ARBA" id="ARBA00007848"/>
    </source>
</evidence>
<evidence type="ECO:0000256" key="5">
    <source>
        <dbReference type="ARBA" id="ARBA00022490"/>
    </source>
</evidence>
<dbReference type="GO" id="GO:0007155">
    <property type="term" value="P:cell adhesion"/>
    <property type="evidence" value="ECO:0007669"/>
    <property type="project" value="UniProtKB-KW"/>
</dbReference>
<feature type="region of interest" description="Disordered" evidence="10">
    <location>
        <begin position="238"/>
        <end position="523"/>
    </location>
</feature>
<keyword evidence="14" id="KW-1185">Reference proteome</keyword>
<dbReference type="InterPro" id="IPR036028">
    <property type="entry name" value="SH3-like_dom_sf"/>
</dbReference>
<dbReference type="GO" id="GO:0016477">
    <property type="term" value="P:cell migration"/>
    <property type="evidence" value="ECO:0007669"/>
    <property type="project" value="TreeGrafter"/>
</dbReference>
<evidence type="ECO:0000259" key="12">
    <source>
        <dbReference type="PROSITE" id="PS50002"/>
    </source>
</evidence>
<name>A0A6A4VZN8_AMPAM</name>
<dbReference type="FunFam" id="1.20.120.230:FF:000001">
    <property type="entry name" value="Breast cancer anti-estrogen resistance 1"/>
    <property type="match status" value="1"/>
</dbReference>
<dbReference type="OrthoDB" id="5983572at2759"/>
<feature type="region of interest" description="Disordered" evidence="10">
    <location>
        <begin position="136"/>
        <end position="163"/>
    </location>
</feature>
<dbReference type="Gene3D" id="2.30.30.40">
    <property type="entry name" value="SH3 Domains"/>
    <property type="match status" value="1"/>
</dbReference>
<keyword evidence="5" id="KW-0963">Cytoplasm</keyword>
<dbReference type="AlphaFoldDB" id="A0A6A4VZN8"/>
<evidence type="ECO:0000256" key="7">
    <source>
        <dbReference type="ARBA" id="ARBA00022889"/>
    </source>
</evidence>
<dbReference type="SMART" id="SM00326">
    <property type="entry name" value="SH3"/>
    <property type="match status" value="1"/>
</dbReference>
<comment type="similarity">
    <text evidence="3">Belongs to the CAS family.</text>
</comment>
<evidence type="ECO:0000256" key="8">
    <source>
        <dbReference type="ARBA" id="ARBA00022949"/>
    </source>
</evidence>
<dbReference type="Proteomes" id="UP000440578">
    <property type="component" value="Unassembled WGS sequence"/>
</dbReference>
<dbReference type="GO" id="GO:0005886">
    <property type="term" value="C:plasma membrane"/>
    <property type="evidence" value="ECO:0007669"/>
    <property type="project" value="TreeGrafter"/>
</dbReference>
<dbReference type="PANTHER" id="PTHR10654">
    <property type="entry name" value="CAS SCAFFOLDING PROTEIN"/>
    <property type="match status" value="1"/>
</dbReference>
<gene>
    <name evidence="13" type="primary">BCAR1</name>
    <name evidence="13" type="ORF">FJT64_000623</name>
</gene>
<dbReference type="GO" id="GO:0005925">
    <property type="term" value="C:focal adhesion"/>
    <property type="evidence" value="ECO:0007669"/>
    <property type="project" value="UniProtKB-SubCell"/>
</dbReference>
<dbReference type="EMBL" id="VIIS01001620">
    <property type="protein sequence ID" value="KAF0295378.1"/>
    <property type="molecule type" value="Genomic_DNA"/>
</dbReference>
<dbReference type="PROSITE" id="PS50002">
    <property type="entry name" value="SH3"/>
    <property type="match status" value="1"/>
</dbReference>
<dbReference type="InterPro" id="IPR014928">
    <property type="entry name" value="Serine_rich_dom"/>
</dbReference>